<keyword evidence="3" id="KW-1185">Reference proteome</keyword>
<proteinExistence type="predicted"/>
<protein>
    <submittedName>
        <fullName evidence="2">Uncharacterized protein</fullName>
    </submittedName>
</protein>
<feature type="compositionally biased region" description="Basic and acidic residues" evidence="1">
    <location>
        <begin position="50"/>
        <end position="60"/>
    </location>
</feature>
<reference evidence="2" key="1">
    <citation type="journal article" date="2020" name="Stud. Mycol.">
        <title>101 Dothideomycetes genomes: a test case for predicting lifestyles and emergence of pathogens.</title>
        <authorList>
            <person name="Haridas S."/>
            <person name="Albert R."/>
            <person name="Binder M."/>
            <person name="Bloem J."/>
            <person name="Labutti K."/>
            <person name="Salamov A."/>
            <person name="Andreopoulos B."/>
            <person name="Baker S."/>
            <person name="Barry K."/>
            <person name="Bills G."/>
            <person name="Bluhm B."/>
            <person name="Cannon C."/>
            <person name="Castanera R."/>
            <person name="Culley D."/>
            <person name="Daum C."/>
            <person name="Ezra D."/>
            <person name="Gonzalez J."/>
            <person name="Henrissat B."/>
            <person name="Kuo A."/>
            <person name="Liang C."/>
            <person name="Lipzen A."/>
            <person name="Lutzoni F."/>
            <person name="Magnuson J."/>
            <person name="Mondo S."/>
            <person name="Nolan M."/>
            <person name="Ohm R."/>
            <person name="Pangilinan J."/>
            <person name="Park H.-J."/>
            <person name="Ramirez L."/>
            <person name="Alfaro M."/>
            <person name="Sun H."/>
            <person name="Tritt A."/>
            <person name="Yoshinaga Y."/>
            <person name="Zwiers L.-H."/>
            <person name="Turgeon B."/>
            <person name="Goodwin S."/>
            <person name="Spatafora J."/>
            <person name="Crous P."/>
            <person name="Grigoriev I."/>
        </authorList>
    </citation>
    <scope>NUCLEOTIDE SEQUENCE</scope>
    <source>
        <strain evidence="2">HMLAC05119</strain>
    </source>
</reference>
<dbReference type="EMBL" id="ML979142">
    <property type="protein sequence ID" value="KAF1911875.1"/>
    <property type="molecule type" value="Genomic_DNA"/>
</dbReference>
<evidence type="ECO:0000256" key="1">
    <source>
        <dbReference type="SAM" id="MobiDB-lite"/>
    </source>
</evidence>
<organism evidence="2 3">
    <name type="scientific">Ampelomyces quisqualis</name>
    <name type="common">Powdery mildew agent</name>
    <dbReference type="NCBI Taxonomy" id="50730"/>
    <lineage>
        <taxon>Eukaryota</taxon>
        <taxon>Fungi</taxon>
        <taxon>Dikarya</taxon>
        <taxon>Ascomycota</taxon>
        <taxon>Pezizomycotina</taxon>
        <taxon>Dothideomycetes</taxon>
        <taxon>Pleosporomycetidae</taxon>
        <taxon>Pleosporales</taxon>
        <taxon>Pleosporineae</taxon>
        <taxon>Phaeosphaeriaceae</taxon>
        <taxon>Ampelomyces</taxon>
    </lineage>
</organism>
<evidence type="ECO:0000313" key="3">
    <source>
        <dbReference type="Proteomes" id="UP000800096"/>
    </source>
</evidence>
<accession>A0A6A5Q8X2</accession>
<sequence length="60" mass="6041">MVRCPAICCHVLSGLSRPTVTPLCPDLARAALCGEDLTPPGLPSNGTPADSEHGTEAAIG</sequence>
<evidence type="ECO:0000313" key="2">
    <source>
        <dbReference type="EMBL" id="KAF1911875.1"/>
    </source>
</evidence>
<name>A0A6A5Q8X2_AMPQU</name>
<feature type="region of interest" description="Disordered" evidence="1">
    <location>
        <begin position="38"/>
        <end position="60"/>
    </location>
</feature>
<dbReference type="Proteomes" id="UP000800096">
    <property type="component" value="Unassembled WGS sequence"/>
</dbReference>
<dbReference type="AlphaFoldDB" id="A0A6A5Q8X2"/>
<gene>
    <name evidence="2" type="ORF">BDU57DRAFT_523949</name>
</gene>